<reference evidence="1 2" key="1">
    <citation type="journal article" date="2018" name="BMC Microbiol.">
        <title>Genome sequencing of strains of the most prevalent clonal group of O1:K1:H7 Escherichia coli that causes neonatal meningitis in France.</title>
        <authorList>
            <person name="Geslain G."/>
            <person name="Birgy A."/>
            <person name="Adiba S."/>
            <person name="Magnan M."/>
            <person name="Courroux C."/>
            <person name="Levy C."/>
            <person name="Cohen R."/>
            <person name="Bidet P."/>
            <person name="Bonacorsi S."/>
        </authorList>
    </citation>
    <scope>NUCLEOTIDE SEQUENCE [LARGE SCALE GENOMIC DNA]</scope>
    <source>
        <strain evidence="1 2">S308</strain>
    </source>
</reference>
<gene>
    <name evidence="1" type="ORF">D3C88_30595</name>
</gene>
<dbReference type="EMBL" id="QXHA01001848">
    <property type="protein sequence ID" value="RIB38180.1"/>
    <property type="molecule type" value="Genomic_DNA"/>
</dbReference>
<evidence type="ECO:0000313" key="2">
    <source>
        <dbReference type="Proteomes" id="UP000284508"/>
    </source>
</evidence>
<name>A0A0U4KIX1_ECOLX</name>
<proteinExistence type="predicted"/>
<dbReference type="Proteomes" id="UP000284508">
    <property type="component" value="Unassembled WGS sequence"/>
</dbReference>
<protein>
    <submittedName>
        <fullName evidence="1">Uncharacterized protein</fullName>
    </submittedName>
</protein>
<dbReference type="AlphaFoldDB" id="A0A0U4KIX1"/>
<organism evidence="1 2">
    <name type="scientific">Escherichia coli</name>
    <dbReference type="NCBI Taxonomy" id="562"/>
    <lineage>
        <taxon>Bacteria</taxon>
        <taxon>Pseudomonadati</taxon>
        <taxon>Pseudomonadota</taxon>
        <taxon>Gammaproteobacteria</taxon>
        <taxon>Enterobacterales</taxon>
        <taxon>Enterobacteriaceae</taxon>
        <taxon>Escherichia</taxon>
    </lineage>
</organism>
<evidence type="ECO:0000313" key="1">
    <source>
        <dbReference type="EMBL" id="RIB38180.1"/>
    </source>
</evidence>
<sequence length="60" mass="6988">MYRHALVEARHFLGLYRNRVGDKSGMKDCFKANIFAAHLFRGISSFSDVFFFIKLLGKLF</sequence>
<accession>A0A0U4KIX1</accession>
<comment type="caution">
    <text evidence="1">The sequence shown here is derived from an EMBL/GenBank/DDBJ whole genome shotgun (WGS) entry which is preliminary data.</text>
</comment>